<dbReference type="SMART" id="SM01177">
    <property type="entry name" value="DUF4210"/>
    <property type="match status" value="1"/>
</dbReference>
<feature type="compositionally biased region" description="Basic and acidic residues" evidence="1">
    <location>
        <begin position="577"/>
        <end position="592"/>
    </location>
</feature>
<feature type="region of interest" description="Disordered" evidence="1">
    <location>
        <begin position="565"/>
        <end position="595"/>
    </location>
</feature>
<dbReference type="EMBL" id="JBDFQZ010000011">
    <property type="protein sequence ID" value="KAK9678114.1"/>
    <property type="molecule type" value="Genomic_DNA"/>
</dbReference>
<dbReference type="PANTHER" id="PTHR13199:SF23">
    <property type="entry name" value="MEIOSIS CHROMOSOME SEGREGATION FAMILY PROTEIN"/>
    <property type="match status" value="1"/>
</dbReference>
<feature type="compositionally biased region" description="Polar residues" evidence="1">
    <location>
        <begin position="540"/>
        <end position="552"/>
    </location>
</feature>
<feature type="region of interest" description="Disordered" evidence="1">
    <location>
        <begin position="1"/>
        <end position="31"/>
    </location>
</feature>
<feature type="region of interest" description="Disordered" evidence="1">
    <location>
        <begin position="522"/>
        <end position="552"/>
    </location>
</feature>
<evidence type="ECO:0000313" key="3">
    <source>
        <dbReference type="EMBL" id="KAK9678115.1"/>
    </source>
</evidence>
<feature type="domain" description="Atos-like conserved" evidence="2">
    <location>
        <begin position="378"/>
        <end position="437"/>
    </location>
</feature>
<comment type="caution">
    <text evidence="3">The sequence shown here is derived from an EMBL/GenBank/DDBJ whole genome shotgun (WGS) entry which is preliminary data.</text>
</comment>
<feature type="compositionally biased region" description="Polar residues" evidence="1">
    <location>
        <begin position="63"/>
        <end position="74"/>
    </location>
</feature>
<feature type="compositionally biased region" description="Polar residues" evidence="1">
    <location>
        <begin position="8"/>
        <end position="31"/>
    </location>
</feature>
<organism evidence="3 4">
    <name type="scientific">Saponaria officinalis</name>
    <name type="common">Common soapwort</name>
    <name type="synonym">Lychnis saponaria</name>
    <dbReference type="NCBI Taxonomy" id="3572"/>
    <lineage>
        <taxon>Eukaryota</taxon>
        <taxon>Viridiplantae</taxon>
        <taxon>Streptophyta</taxon>
        <taxon>Embryophyta</taxon>
        <taxon>Tracheophyta</taxon>
        <taxon>Spermatophyta</taxon>
        <taxon>Magnoliopsida</taxon>
        <taxon>eudicotyledons</taxon>
        <taxon>Gunneridae</taxon>
        <taxon>Pentapetalae</taxon>
        <taxon>Caryophyllales</taxon>
        <taxon>Caryophyllaceae</taxon>
        <taxon>Caryophylleae</taxon>
        <taxon>Saponaria</taxon>
    </lineage>
</organism>
<sequence>MGLPQVLSDGSNVDSRVPRSQDNQNRPHYRSVSTCDLDGLCGIFLSPPVSSLSLSSRGELPSNSVKHVGTSSDSLKPRGNKDIVPYVPEVKIGLKGSDSRISKSSVDVTPVSRIVGFQANETTGSWDVIRDDDSSDKVGAIVHETVTCGLTIRKPMLSPLNKMLYHCNFSGDALSTGYGMLSPVTTGESCSAGAQDPKNLNLGVKDQLCTSMSSVSYSRGWMNASYGADRRASHFVVDGPLPANHESFGVHSSPPGFSRLEKSIKVETNVGNFVCQERVAHTSLPSSPLGRESCGKMVKLRGDLSVNSIGLSLDGPSAGLAFPTDEEGCNVQSTENFRPSSLGSVDGFNWPIHHDLPPSPHSLKSIRTLSGLSVRRSLVGSFEESLLSGRFSSGSAHQKFDGFLAVLSVTGGSFSPKLQKLPFSVTNVDGDSYLLYYASIDLGGKSSSSRNDSKMLKKNLGIDDSQYVRSRQRIPMKGRIQLVLSNPEKTPIHTFLCNYDLSDMPAGTKTFLRQKITLASARSSAEQTSEVQRKVEEKTTQTLDNSNPGRAGTPSTVAFIESMKNGGNSTGKTMPIESDRCNNSEGSHRKTDTSSVRGNESICEGICDQNFCEAKCSIIGTKASAGSFKATQSSSSSGVLRYALQLRFLCPSAKKSSKFVQRGTEQEPRFYLYNDLRVVFPQRHTDSDEGKLNVDYHFPADPKYFDIGDS</sequence>
<evidence type="ECO:0000313" key="4">
    <source>
        <dbReference type="Proteomes" id="UP001443914"/>
    </source>
</evidence>
<dbReference type="Pfam" id="PF13915">
    <property type="entry name" value="DUF4210"/>
    <property type="match status" value="1"/>
</dbReference>
<dbReference type="InterPro" id="IPR033473">
    <property type="entry name" value="Atos-like_C"/>
</dbReference>
<evidence type="ECO:0000259" key="2">
    <source>
        <dbReference type="SMART" id="SM01177"/>
    </source>
</evidence>
<feature type="region of interest" description="Disordered" evidence="1">
    <location>
        <begin position="55"/>
        <end position="80"/>
    </location>
</feature>
<accession>A0AAW1HQ16</accession>
<dbReference type="Pfam" id="PF13889">
    <property type="entry name" value="Chromosome_seg"/>
    <property type="match status" value="1"/>
</dbReference>
<dbReference type="EMBL" id="JBDFQZ010000011">
    <property type="protein sequence ID" value="KAK9678115.1"/>
    <property type="molecule type" value="Genomic_DNA"/>
</dbReference>
<reference evidence="3 4" key="1">
    <citation type="submission" date="2024-03" db="EMBL/GenBank/DDBJ databases">
        <title>WGS assembly of Saponaria officinalis var. Norfolk2.</title>
        <authorList>
            <person name="Jenkins J."/>
            <person name="Shu S."/>
            <person name="Grimwood J."/>
            <person name="Barry K."/>
            <person name="Goodstein D."/>
            <person name="Schmutz J."/>
            <person name="Leebens-Mack J."/>
            <person name="Osbourn A."/>
        </authorList>
    </citation>
    <scope>NUCLEOTIDE SEQUENCE [LARGE SCALE GENOMIC DNA]</scope>
    <source>
        <strain evidence="4">cv. Norfolk2</strain>
        <strain evidence="3">JIC</strain>
        <tissue evidence="3">Leaf</tissue>
    </source>
</reference>
<dbReference type="PANTHER" id="PTHR13199">
    <property type="entry name" value="GH03947P"/>
    <property type="match status" value="1"/>
</dbReference>
<dbReference type="InterPro" id="IPR025261">
    <property type="entry name" value="Atos-like_cons_dom"/>
</dbReference>
<evidence type="ECO:0000256" key="1">
    <source>
        <dbReference type="SAM" id="MobiDB-lite"/>
    </source>
</evidence>
<dbReference type="Proteomes" id="UP001443914">
    <property type="component" value="Unassembled WGS sequence"/>
</dbReference>
<dbReference type="InterPro" id="IPR051506">
    <property type="entry name" value="ATOS_Transcription_Regulators"/>
</dbReference>
<proteinExistence type="predicted"/>
<name>A0AAW1HQ16_SAPOF</name>
<keyword evidence="4" id="KW-1185">Reference proteome</keyword>
<gene>
    <name evidence="3" type="ORF">RND81_11G188800</name>
</gene>
<protein>
    <recommendedName>
        <fullName evidence="2">Atos-like conserved domain-containing protein</fullName>
    </recommendedName>
</protein>
<dbReference type="AlphaFoldDB" id="A0AAW1HQ16"/>